<proteinExistence type="predicted"/>
<organism evidence="2 3">
    <name type="scientific">Protopolystoma xenopodis</name>
    <dbReference type="NCBI Taxonomy" id="117903"/>
    <lineage>
        <taxon>Eukaryota</taxon>
        <taxon>Metazoa</taxon>
        <taxon>Spiralia</taxon>
        <taxon>Lophotrochozoa</taxon>
        <taxon>Platyhelminthes</taxon>
        <taxon>Monogenea</taxon>
        <taxon>Polyopisthocotylea</taxon>
        <taxon>Polystomatidea</taxon>
        <taxon>Polystomatidae</taxon>
        <taxon>Protopolystoma</taxon>
    </lineage>
</organism>
<sequence>MARRRKIDPREAEERRYLIRQNKKLLNQLYESAKKIERLEGTKIELKEQLELLDFQMMELENHKSMLEEELKQRPAQQSSEVQTEDIEQSAITTELLREEASALRVELTGQKALVSAANARHSHMENLLHDLRRDNIDLREQLAALQQRQLDTDGDVGEDNSLTESDKHLRCARLHELM</sequence>
<dbReference type="Proteomes" id="UP000784294">
    <property type="component" value="Unassembled WGS sequence"/>
</dbReference>
<comment type="caution">
    <text evidence="2">The sequence shown here is derived from an EMBL/GenBank/DDBJ whole genome shotgun (WGS) entry which is preliminary data.</text>
</comment>
<dbReference type="EMBL" id="CAAALY010100043">
    <property type="protein sequence ID" value="VEL29068.1"/>
    <property type="molecule type" value="Genomic_DNA"/>
</dbReference>
<keyword evidence="3" id="KW-1185">Reference proteome</keyword>
<evidence type="ECO:0000313" key="3">
    <source>
        <dbReference type="Proteomes" id="UP000784294"/>
    </source>
</evidence>
<keyword evidence="1" id="KW-0175">Coiled coil</keyword>
<gene>
    <name evidence="2" type="ORF">PXEA_LOCUS22508</name>
</gene>
<accession>A0A3S5FF27</accession>
<dbReference type="OrthoDB" id="6273819at2759"/>
<protein>
    <submittedName>
        <fullName evidence="2">Uncharacterized protein</fullName>
    </submittedName>
</protein>
<evidence type="ECO:0000313" key="2">
    <source>
        <dbReference type="EMBL" id="VEL29068.1"/>
    </source>
</evidence>
<dbReference type="AlphaFoldDB" id="A0A3S5FF27"/>
<feature type="non-terminal residue" evidence="2">
    <location>
        <position position="179"/>
    </location>
</feature>
<feature type="coiled-coil region" evidence="1">
    <location>
        <begin position="36"/>
        <end position="70"/>
    </location>
</feature>
<name>A0A3S5FF27_9PLAT</name>
<feature type="coiled-coil region" evidence="1">
    <location>
        <begin position="122"/>
        <end position="149"/>
    </location>
</feature>
<evidence type="ECO:0000256" key="1">
    <source>
        <dbReference type="SAM" id="Coils"/>
    </source>
</evidence>
<reference evidence="2" key="1">
    <citation type="submission" date="2018-11" db="EMBL/GenBank/DDBJ databases">
        <authorList>
            <consortium name="Pathogen Informatics"/>
        </authorList>
    </citation>
    <scope>NUCLEOTIDE SEQUENCE</scope>
</reference>